<dbReference type="Pfam" id="PF02575">
    <property type="entry name" value="YbaB_DNA_bd"/>
    <property type="match status" value="1"/>
</dbReference>
<dbReference type="Gene3D" id="3.30.1310.10">
    <property type="entry name" value="Nucleoid-associated protein YbaB-like domain"/>
    <property type="match status" value="1"/>
</dbReference>
<dbReference type="KEGG" id="kfl:Kfla_0764"/>
<organism evidence="1 2">
    <name type="scientific">Kribbella flavida (strain DSM 17836 / JCM 10339 / NBRC 14399)</name>
    <dbReference type="NCBI Taxonomy" id="479435"/>
    <lineage>
        <taxon>Bacteria</taxon>
        <taxon>Bacillati</taxon>
        <taxon>Actinomycetota</taxon>
        <taxon>Actinomycetes</taxon>
        <taxon>Propionibacteriales</taxon>
        <taxon>Kribbellaceae</taxon>
        <taxon>Kribbella</taxon>
    </lineage>
</organism>
<dbReference type="eggNOG" id="COG0718">
    <property type="taxonomic scope" value="Bacteria"/>
</dbReference>
<proteinExistence type="predicted"/>
<keyword evidence="2" id="KW-1185">Reference proteome</keyword>
<dbReference type="SUPFAM" id="SSF82607">
    <property type="entry name" value="YbaB-like"/>
    <property type="match status" value="1"/>
</dbReference>
<reference evidence="1 2" key="2">
    <citation type="journal article" date="2010" name="Stand. Genomic Sci.">
        <title>Complete genome sequence of Kribbella flavida type strain (IFO 14399).</title>
        <authorList>
            <person name="Pukall R."/>
            <person name="Lapidus A."/>
            <person name="Glavina Del Rio T."/>
            <person name="Copeland A."/>
            <person name="Tice H."/>
            <person name="Cheng J.-F."/>
            <person name="Lucas S."/>
            <person name="Chen F."/>
            <person name="Nolan M."/>
            <person name="LaButti K."/>
            <person name="Pati A."/>
            <person name="Ivanova N."/>
            <person name="Mavrommatis K."/>
            <person name="Mikhailova N."/>
            <person name="Pitluck S."/>
            <person name="Bruce D."/>
            <person name="Goodwin L."/>
            <person name="Land M."/>
            <person name="Hauser L."/>
            <person name="Chang Y.-J."/>
            <person name="Jeffries C.D."/>
            <person name="Chen A."/>
            <person name="Palaniappan K."/>
            <person name="Chain P."/>
            <person name="Rohde M."/>
            <person name="Goeker M."/>
            <person name="Bristow J."/>
            <person name="Eisen J.A."/>
            <person name="Markowitz V."/>
            <person name="Hugenholtz P."/>
            <person name="Kyrpides N.C."/>
            <person name="Klenk H.-P."/>
            <person name="Brettin T."/>
        </authorList>
    </citation>
    <scope>NUCLEOTIDE SEQUENCE [LARGE SCALE GENOMIC DNA]</scope>
    <source>
        <strain evidence="2">DSM 17836 / JCM 10339 / NBRC 14399</strain>
    </source>
</reference>
<protein>
    <recommendedName>
        <fullName evidence="3">YbaB/EbfC family nucleoid-associated protein</fullName>
    </recommendedName>
</protein>
<dbReference type="GO" id="GO:0003677">
    <property type="term" value="F:DNA binding"/>
    <property type="evidence" value="ECO:0007669"/>
    <property type="project" value="InterPro"/>
</dbReference>
<dbReference type="OrthoDB" id="3625992at2"/>
<accession>D2PYN7</accession>
<reference evidence="2" key="1">
    <citation type="submission" date="2009-09" db="EMBL/GenBank/DDBJ databases">
        <title>The complete genome of Kribbella flavida DSM 17836.</title>
        <authorList>
            <consortium name="US DOE Joint Genome Institute (JGI-PGF)"/>
            <person name="Lucas S."/>
            <person name="Copeland A."/>
            <person name="Lapidus A."/>
            <person name="Glavina del Rio T."/>
            <person name="Dalin E."/>
            <person name="Tice H."/>
            <person name="Bruce D."/>
            <person name="Goodwin L."/>
            <person name="Pitluck S."/>
            <person name="Kyrpides N."/>
            <person name="Mavromatis K."/>
            <person name="Ivanova N."/>
            <person name="Saunders E."/>
            <person name="Brettin T."/>
            <person name="Detter J.C."/>
            <person name="Han C."/>
            <person name="Larimer F."/>
            <person name="Land M."/>
            <person name="Hauser L."/>
            <person name="Markowitz V."/>
            <person name="Cheng J.-F."/>
            <person name="Hugenholtz P."/>
            <person name="Woyke T."/>
            <person name="Wu D."/>
            <person name="Pukall R."/>
            <person name="Klenk H.-P."/>
            <person name="Eisen J.A."/>
        </authorList>
    </citation>
    <scope>NUCLEOTIDE SEQUENCE [LARGE SCALE GENOMIC DNA]</scope>
    <source>
        <strain evidence="2">DSM 17836 / JCM 10339 / NBRC 14399</strain>
    </source>
</reference>
<dbReference type="EMBL" id="CP001736">
    <property type="protein sequence ID" value="ADB29883.1"/>
    <property type="molecule type" value="Genomic_DNA"/>
</dbReference>
<evidence type="ECO:0008006" key="3">
    <source>
        <dbReference type="Google" id="ProtNLM"/>
    </source>
</evidence>
<sequence>MYDQTTGHQALPEHLRELERDVLRMRRTLTATTGSAESGDGLIEATVDVHGRVTDLVLDPRVFRTPDSDALAEQIRAVVNEAGADAQERARHDLTKFLPPGADEAFLPLFRPVDPGASGAVR</sequence>
<dbReference type="STRING" id="479435.Kfla_0764"/>
<dbReference type="InterPro" id="IPR036894">
    <property type="entry name" value="YbaB-like_sf"/>
</dbReference>
<dbReference type="RefSeq" id="WP_012918439.1">
    <property type="nucleotide sequence ID" value="NC_013729.1"/>
</dbReference>
<evidence type="ECO:0000313" key="1">
    <source>
        <dbReference type="EMBL" id="ADB29883.1"/>
    </source>
</evidence>
<dbReference type="AlphaFoldDB" id="D2PYN7"/>
<dbReference type="HOGENOM" id="CLU_2023673_0_0_11"/>
<dbReference type="Proteomes" id="UP000007967">
    <property type="component" value="Chromosome"/>
</dbReference>
<name>D2PYN7_KRIFD</name>
<dbReference type="InterPro" id="IPR004401">
    <property type="entry name" value="YbaB/EbfC"/>
</dbReference>
<evidence type="ECO:0000313" key="2">
    <source>
        <dbReference type="Proteomes" id="UP000007967"/>
    </source>
</evidence>
<gene>
    <name evidence="1" type="ordered locus">Kfla_0764</name>
</gene>